<comment type="similarity">
    <text evidence="3">Belongs to the ZP domain family. ZPC subfamily.</text>
</comment>
<evidence type="ECO:0000313" key="19">
    <source>
        <dbReference type="Proteomes" id="UP000472263"/>
    </source>
</evidence>
<evidence type="ECO:0000256" key="16">
    <source>
        <dbReference type="SAM" id="MobiDB-lite"/>
    </source>
</evidence>
<dbReference type="PANTHER" id="PTHR11576:SF16">
    <property type="entry name" value="ZONA PELLUCIDA SPERM-BINDING PROTEIN 3"/>
    <property type="match status" value="1"/>
</dbReference>
<dbReference type="GO" id="GO:0005886">
    <property type="term" value="C:plasma membrane"/>
    <property type="evidence" value="ECO:0007669"/>
    <property type="project" value="UniProtKB-SubCell"/>
</dbReference>
<keyword evidence="14" id="KW-0325">Glycoprotein</keyword>
<protein>
    <recommendedName>
        <fullName evidence="4">Zona pellucida sperm-binding protein 3</fullName>
    </recommendedName>
    <alternativeName>
        <fullName evidence="15">Zona pellucida glycoprotein 3</fullName>
    </alternativeName>
</protein>
<dbReference type="SMART" id="SM00241">
    <property type="entry name" value="ZP"/>
    <property type="match status" value="1"/>
</dbReference>
<sequence length="609" mass="68368">MVSSSETSRPLFKRKAADSFSPIITPSCDRAADLRTDIQTERPEAKISPDFASLPDVSVTCSTSDLVVRVKTAFYGFGANAEELKLGTCKSNGVLGPYGDLLFTYPLTECGAKREMPPGYLVYKYVLHYAPSPKWFPSRAHRIDVNIECRFQRYHHVRQLAVRPTWRTAVVRKRLKAGLKAGPNDFQVQLMDGHWTGPVKSRVYQLGENVNFQVSASRLPPGGKLYINSCYATLSSGSKSSIKYTIIDNFGCMVESQRDPGASHFVSPRTDKTLRFSFRAFQFIANPDTEVYIHCKLLVTSKDPSPAHKSCTYRESKWKALTGDDSICECCDSRCLIPEPRRAMMEGSASSGPMLVSDQPHRLEDGFLPVTTSLVSMSTHSNPEDTVVFETKMSHQTTEEMHSPDYDVDDVDDAVEDQQSYRLLQEEKSRIIFDGVKEAGLDEVGFRDGLFEDERKMSGMTDLEEFAVDGSGYVVTQDYLQREESGSQTESERGPELRAVDGKEDDVFDEKQLSHLQEQGNGQPPHGVGVKEMLASEIEVDSQSIKTLREDKVQPPETQSKEEKGEKNTGRDEEPERATVSKTERKKDDGQAEAETVDSQEMTWYFTWM</sequence>
<reference evidence="18" key="3">
    <citation type="submission" date="2025-09" db="UniProtKB">
        <authorList>
            <consortium name="Ensembl"/>
        </authorList>
    </citation>
    <scope>IDENTIFICATION</scope>
</reference>
<keyword evidence="6" id="KW-0964">Secreted</keyword>
<dbReference type="InterPro" id="IPR042235">
    <property type="entry name" value="ZP-C_dom"/>
</dbReference>
<evidence type="ECO:0000256" key="8">
    <source>
        <dbReference type="ARBA" id="ARBA00022685"/>
    </source>
</evidence>
<dbReference type="AlphaFoldDB" id="A0A667ZPU3"/>
<evidence type="ECO:0000256" key="5">
    <source>
        <dbReference type="ARBA" id="ARBA00022475"/>
    </source>
</evidence>
<dbReference type="PROSITE" id="PS51034">
    <property type="entry name" value="ZP_2"/>
    <property type="match status" value="1"/>
</dbReference>
<evidence type="ECO:0000256" key="7">
    <source>
        <dbReference type="ARBA" id="ARBA00022530"/>
    </source>
</evidence>
<evidence type="ECO:0000256" key="9">
    <source>
        <dbReference type="ARBA" id="ARBA00022692"/>
    </source>
</evidence>
<keyword evidence="5" id="KW-1003">Cell membrane</keyword>
<reference evidence="18" key="2">
    <citation type="submission" date="2025-08" db="UniProtKB">
        <authorList>
            <consortium name="Ensembl"/>
        </authorList>
    </citation>
    <scope>IDENTIFICATION</scope>
</reference>
<evidence type="ECO:0000256" key="12">
    <source>
        <dbReference type="ARBA" id="ARBA00023136"/>
    </source>
</evidence>
<evidence type="ECO:0000256" key="10">
    <source>
        <dbReference type="ARBA" id="ARBA00022729"/>
    </source>
</evidence>
<dbReference type="InterPro" id="IPR001507">
    <property type="entry name" value="ZP_dom"/>
</dbReference>
<evidence type="ECO:0000256" key="3">
    <source>
        <dbReference type="ARBA" id="ARBA00006735"/>
    </source>
</evidence>
<keyword evidence="11" id="KW-1133">Transmembrane helix</keyword>
<dbReference type="Gene3D" id="2.60.40.4100">
    <property type="entry name" value="Zona pellucida, ZP-C domain"/>
    <property type="match status" value="1"/>
</dbReference>
<organism evidence="18 19">
    <name type="scientific">Myripristis murdjan</name>
    <name type="common">pinecone soldierfish</name>
    <dbReference type="NCBI Taxonomy" id="586833"/>
    <lineage>
        <taxon>Eukaryota</taxon>
        <taxon>Metazoa</taxon>
        <taxon>Chordata</taxon>
        <taxon>Craniata</taxon>
        <taxon>Vertebrata</taxon>
        <taxon>Euteleostomi</taxon>
        <taxon>Actinopterygii</taxon>
        <taxon>Neopterygii</taxon>
        <taxon>Teleostei</taxon>
        <taxon>Neoteleostei</taxon>
        <taxon>Acanthomorphata</taxon>
        <taxon>Holocentriformes</taxon>
        <taxon>Holocentridae</taxon>
        <taxon>Myripristis</taxon>
    </lineage>
</organism>
<evidence type="ECO:0000256" key="6">
    <source>
        <dbReference type="ARBA" id="ARBA00022525"/>
    </source>
</evidence>
<evidence type="ECO:0000259" key="17">
    <source>
        <dbReference type="PROSITE" id="PS51034"/>
    </source>
</evidence>
<feature type="compositionally biased region" description="Basic and acidic residues" evidence="16">
    <location>
        <begin position="482"/>
        <end position="502"/>
    </location>
</feature>
<dbReference type="InParanoid" id="A0A667ZPU3"/>
<evidence type="ECO:0000256" key="4">
    <source>
        <dbReference type="ARBA" id="ARBA00017980"/>
    </source>
</evidence>
<keyword evidence="8" id="KW-0165">Cleavage on pair of basic residues</keyword>
<dbReference type="Ensembl" id="ENSMMDT00005045837.1">
    <property type="protein sequence ID" value="ENSMMDP00005044945.1"/>
    <property type="gene ID" value="ENSMMDG00005020612.1"/>
</dbReference>
<dbReference type="FunFam" id="2.60.40.4100:FF:000002">
    <property type="entry name" value="Zona pellucida sperm-binding protein 3"/>
    <property type="match status" value="1"/>
</dbReference>
<keyword evidence="13" id="KW-1015">Disulfide bond</keyword>
<dbReference type="GeneTree" id="ENSGT01030000234567"/>
<reference evidence="18" key="1">
    <citation type="submission" date="2019-06" db="EMBL/GenBank/DDBJ databases">
        <authorList>
            <consortium name="Wellcome Sanger Institute Data Sharing"/>
        </authorList>
    </citation>
    <scope>NUCLEOTIDE SEQUENCE [LARGE SCALE GENOMIC DNA]</scope>
</reference>
<dbReference type="Pfam" id="PF00100">
    <property type="entry name" value="Zona_pellucida"/>
    <property type="match status" value="1"/>
</dbReference>
<dbReference type="PANTHER" id="PTHR11576">
    <property type="entry name" value="ZONA PELLUCIDA SPERM-BINDING PROTEIN 3"/>
    <property type="match status" value="1"/>
</dbReference>
<accession>A0A667ZPU3</accession>
<dbReference type="GO" id="GO:0032190">
    <property type="term" value="F:acrosin binding"/>
    <property type="evidence" value="ECO:0007669"/>
    <property type="project" value="TreeGrafter"/>
</dbReference>
<evidence type="ECO:0000256" key="13">
    <source>
        <dbReference type="ARBA" id="ARBA00023157"/>
    </source>
</evidence>
<name>A0A667ZPU3_9TELE</name>
<gene>
    <name evidence="18" type="primary">si:ch211-67f13.7</name>
</gene>
<dbReference type="FunFam" id="2.60.40.3210:FF:000001">
    <property type="entry name" value="Zona pellucida sperm-binding protein 3"/>
    <property type="match status" value="1"/>
</dbReference>
<dbReference type="GO" id="GO:0031012">
    <property type="term" value="C:extracellular matrix"/>
    <property type="evidence" value="ECO:0007669"/>
    <property type="project" value="TreeGrafter"/>
</dbReference>
<keyword evidence="12" id="KW-0472">Membrane</keyword>
<evidence type="ECO:0000313" key="18">
    <source>
        <dbReference type="Ensembl" id="ENSMMDP00005044945.1"/>
    </source>
</evidence>
<dbReference type="InterPro" id="IPR055355">
    <property type="entry name" value="ZP-C"/>
</dbReference>
<feature type="domain" description="ZP" evidence="17">
    <location>
        <begin position="60"/>
        <end position="318"/>
    </location>
</feature>
<comment type="subcellular location">
    <subcellularLocation>
        <location evidence="1">Cell membrane</location>
        <topology evidence="1">Single-pass type I membrane protein</topology>
    </subcellularLocation>
    <subcellularLocation>
        <location evidence="2">Secreted</location>
        <location evidence="2">Extracellular space</location>
        <location evidence="2">Extracellular matrix</location>
    </subcellularLocation>
</comment>
<keyword evidence="7" id="KW-0272">Extracellular matrix</keyword>
<keyword evidence="19" id="KW-1185">Reference proteome</keyword>
<evidence type="ECO:0000256" key="2">
    <source>
        <dbReference type="ARBA" id="ARBA00004498"/>
    </source>
</evidence>
<keyword evidence="10" id="KW-0732">Signal</keyword>
<dbReference type="GO" id="GO:0007339">
    <property type="term" value="P:binding of sperm to zona pellucida"/>
    <property type="evidence" value="ECO:0007669"/>
    <property type="project" value="TreeGrafter"/>
</dbReference>
<dbReference type="Gene3D" id="2.60.40.3210">
    <property type="entry name" value="Zona pellucida, ZP-N domain"/>
    <property type="match status" value="1"/>
</dbReference>
<feature type="region of interest" description="Disordered" evidence="16">
    <location>
        <begin position="540"/>
        <end position="599"/>
    </location>
</feature>
<evidence type="ECO:0000256" key="15">
    <source>
        <dbReference type="ARBA" id="ARBA00030824"/>
    </source>
</evidence>
<feature type="compositionally biased region" description="Basic and acidic residues" evidence="16">
    <location>
        <begin position="547"/>
        <end position="590"/>
    </location>
</feature>
<dbReference type="Pfam" id="PF23344">
    <property type="entry name" value="ZP-N"/>
    <property type="match status" value="1"/>
</dbReference>
<evidence type="ECO:0000256" key="14">
    <source>
        <dbReference type="ARBA" id="ARBA00023180"/>
    </source>
</evidence>
<keyword evidence="9" id="KW-0812">Transmembrane</keyword>
<dbReference type="GO" id="GO:2000344">
    <property type="term" value="P:positive regulation of acrosome reaction"/>
    <property type="evidence" value="ECO:0007669"/>
    <property type="project" value="TreeGrafter"/>
</dbReference>
<feature type="region of interest" description="Disordered" evidence="16">
    <location>
        <begin position="482"/>
        <end position="503"/>
    </location>
</feature>
<evidence type="ECO:0000256" key="1">
    <source>
        <dbReference type="ARBA" id="ARBA00004251"/>
    </source>
</evidence>
<dbReference type="Proteomes" id="UP000472263">
    <property type="component" value="Chromosome 22"/>
</dbReference>
<dbReference type="InterPro" id="IPR055356">
    <property type="entry name" value="ZP-N"/>
</dbReference>
<evidence type="ECO:0000256" key="11">
    <source>
        <dbReference type="ARBA" id="ARBA00022989"/>
    </source>
</evidence>
<dbReference type="GO" id="GO:0035803">
    <property type="term" value="P:egg coat formation"/>
    <property type="evidence" value="ECO:0007669"/>
    <property type="project" value="TreeGrafter"/>
</dbReference>
<proteinExistence type="inferred from homology"/>